<evidence type="ECO:0000313" key="2">
    <source>
        <dbReference type="EMBL" id="KAK7050310.1"/>
    </source>
</evidence>
<name>A0AAW0DFF5_9AGAR</name>
<keyword evidence="3" id="KW-1185">Reference proteome</keyword>
<proteinExistence type="predicted"/>
<evidence type="ECO:0000313" key="3">
    <source>
        <dbReference type="Proteomes" id="UP001362999"/>
    </source>
</evidence>
<feature type="region of interest" description="Disordered" evidence="1">
    <location>
        <begin position="101"/>
        <end position="215"/>
    </location>
</feature>
<evidence type="ECO:0000256" key="1">
    <source>
        <dbReference type="SAM" id="MobiDB-lite"/>
    </source>
</evidence>
<feature type="compositionally biased region" description="Acidic residues" evidence="1">
    <location>
        <begin position="167"/>
        <end position="182"/>
    </location>
</feature>
<gene>
    <name evidence="2" type="ORF">R3P38DRAFT_3173469</name>
</gene>
<dbReference type="AlphaFoldDB" id="A0AAW0DFF5"/>
<accession>A0AAW0DFF5</accession>
<dbReference type="EMBL" id="JAWWNJ010000008">
    <property type="protein sequence ID" value="KAK7050310.1"/>
    <property type="molecule type" value="Genomic_DNA"/>
</dbReference>
<dbReference type="Proteomes" id="UP001362999">
    <property type="component" value="Unassembled WGS sequence"/>
</dbReference>
<organism evidence="2 3">
    <name type="scientific">Favolaschia claudopus</name>
    <dbReference type="NCBI Taxonomy" id="2862362"/>
    <lineage>
        <taxon>Eukaryota</taxon>
        <taxon>Fungi</taxon>
        <taxon>Dikarya</taxon>
        <taxon>Basidiomycota</taxon>
        <taxon>Agaricomycotina</taxon>
        <taxon>Agaricomycetes</taxon>
        <taxon>Agaricomycetidae</taxon>
        <taxon>Agaricales</taxon>
        <taxon>Marasmiineae</taxon>
        <taxon>Mycenaceae</taxon>
        <taxon>Favolaschia</taxon>
    </lineage>
</organism>
<protein>
    <recommendedName>
        <fullName evidence="4">Zn(2)-C6 fungal-type domain-containing protein</fullName>
    </recommendedName>
</protein>
<sequence>MDLRLLFLQGRPLFHPLGTRNPVHRARGNASAEDPFVDPTPASASTAALVMAAAYIINSDQHLARVLQGLHRPFNRFPGGGSEVEEAALILTLTNLPLPQQLRLGRSSSRSRGRGSRGTSVATRRSTRTKIKPDNTLEAVATGLDPDESSAETKPARLSKRRRAELEEADDEESSSDDEGEPEVSPPPKRRKVSEKASAKGKGRAKSEESDDGYVSQVPKLVKKTRGVSQKNKEAPYVPNFDPVIFDQEFAAVALSKLETDFRTLFKDGNNVLQLAGCGNCILRNRKCHRSKFNKDCRACKRGKLSHCSHKFTQMDVIRMIEGFAPITAFSNAGWNR</sequence>
<feature type="compositionally biased region" description="Basic residues" evidence="1">
    <location>
        <begin position="188"/>
        <end position="204"/>
    </location>
</feature>
<evidence type="ECO:0008006" key="4">
    <source>
        <dbReference type="Google" id="ProtNLM"/>
    </source>
</evidence>
<comment type="caution">
    <text evidence="2">The sequence shown here is derived from an EMBL/GenBank/DDBJ whole genome shotgun (WGS) entry which is preliminary data.</text>
</comment>
<reference evidence="2 3" key="1">
    <citation type="journal article" date="2024" name="J Genomics">
        <title>Draft genome sequencing and assembly of Favolaschia claudopus CIRM-BRFM 2984 isolated from oak limbs.</title>
        <authorList>
            <person name="Navarro D."/>
            <person name="Drula E."/>
            <person name="Chaduli D."/>
            <person name="Cazenave R."/>
            <person name="Ahrendt S."/>
            <person name="Wang J."/>
            <person name="Lipzen A."/>
            <person name="Daum C."/>
            <person name="Barry K."/>
            <person name="Grigoriev I.V."/>
            <person name="Favel A."/>
            <person name="Rosso M.N."/>
            <person name="Martin F."/>
        </authorList>
    </citation>
    <scope>NUCLEOTIDE SEQUENCE [LARGE SCALE GENOMIC DNA]</scope>
    <source>
        <strain evidence="2 3">CIRM-BRFM 2984</strain>
    </source>
</reference>